<dbReference type="PANTHER" id="PTHR38048:SF1">
    <property type="entry name" value="HEMERYTHRIN-LIKE DOMAIN-CONTAINING PROTEIN"/>
    <property type="match status" value="1"/>
</dbReference>
<proteinExistence type="predicted"/>
<dbReference type="OrthoDB" id="10044044at2759"/>
<dbReference type="PANTHER" id="PTHR38048">
    <property type="entry name" value="EXPRESSED PROTEIN"/>
    <property type="match status" value="1"/>
</dbReference>
<name>A0A084AUT3_STACB</name>
<evidence type="ECO:0000313" key="3">
    <source>
        <dbReference type="EMBL" id="KEY69062.1"/>
    </source>
</evidence>
<sequence>MSRPQTTAPEMQPASPPPEVANAAQAGDEKERPPLSDHDFKVYNAMAERMDQFHEHFRSMWTVLWGAAESGKRPDDMKLADFIRLGLQFTEYLEMHHNIEEAMLFPRLAERMPQFSRDNGELVAQHKVIHEGLEGLQRYLEDCRAGRADFELRILKQKMESWGAMLWMHMDEEVKTLGANNVSKYWSKAEFSRIII</sequence>
<feature type="region of interest" description="Disordered" evidence="1">
    <location>
        <begin position="1"/>
        <end position="37"/>
    </location>
</feature>
<evidence type="ECO:0000259" key="2">
    <source>
        <dbReference type="Pfam" id="PF01814"/>
    </source>
</evidence>
<dbReference type="InterPro" id="IPR053206">
    <property type="entry name" value="Dimeric_xanthone_biosynth"/>
</dbReference>
<evidence type="ECO:0000256" key="1">
    <source>
        <dbReference type="SAM" id="MobiDB-lite"/>
    </source>
</evidence>
<dbReference type="Gene3D" id="1.20.120.520">
    <property type="entry name" value="nmb1532 protein domain like"/>
    <property type="match status" value="1"/>
</dbReference>
<accession>A0A084AUT3</accession>
<keyword evidence="4" id="KW-1185">Reference proteome</keyword>
<reference evidence="3 4" key="1">
    <citation type="journal article" date="2014" name="BMC Genomics">
        <title>Comparative genome sequencing reveals chemotype-specific gene clusters in the toxigenic black mold Stachybotrys.</title>
        <authorList>
            <person name="Semeiks J."/>
            <person name="Borek D."/>
            <person name="Otwinowski Z."/>
            <person name="Grishin N.V."/>
        </authorList>
    </citation>
    <scope>NUCLEOTIDE SEQUENCE [LARGE SCALE GENOMIC DNA]</scope>
    <source>
        <strain evidence="4">CBS 109288 / IBT 7711</strain>
    </source>
</reference>
<dbReference type="EMBL" id="KL648554">
    <property type="protein sequence ID" value="KEY69062.1"/>
    <property type="molecule type" value="Genomic_DNA"/>
</dbReference>
<protein>
    <recommendedName>
        <fullName evidence="2">Hemerythrin-like domain-containing protein</fullName>
    </recommendedName>
</protein>
<dbReference type="Pfam" id="PF01814">
    <property type="entry name" value="Hemerythrin"/>
    <property type="match status" value="1"/>
</dbReference>
<evidence type="ECO:0000313" key="4">
    <source>
        <dbReference type="Proteomes" id="UP000028045"/>
    </source>
</evidence>
<dbReference type="HOGENOM" id="CLU_074846_1_1_1"/>
<dbReference type="AlphaFoldDB" id="A0A084AUT3"/>
<feature type="compositionally biased region" description="Basic and acidic residues" evidence="1">
    <location>
        <begin position="27"/>
        <end position="37"/>
    </location>
</feature>
<organism evidence="3 4">
    <name type="scientific">Stachybotrys chartarum (strain CBS 109288 / IBT 7711)</name>
    <name type="common">Toxic black mold</name>
    <name type="synonym">Stilbospora chartarum</name>
    <dbReference type="NCBI Taxonomy" id="1280523"/>
    <lineage>
        <taxon>Eukaryota</taxon>
        <taxon>Fungi</taxon>
        <taxon>Dikarya</taxon>
        <taxon>Ascomycota</taxon>
        <taxon>Pezizomycotina</taxon>
        <taxon>Sordariomycetes</taxon>
        <taxon>Hypocreomycetidae</taxon>
        <taxon>Hypocreales</taxon>
        <taxon>Stachybotryaceae</taxon>
        <taxon>Stachybotrys</taxon>
    </lineage>
</organism>
<dbReference type="Proteomes" id="UP000028045">
    <property type="component" value="Unassembled WGS sequence"/>
</dbReference>
<gene>
    <name evidence="3" type="ORF">S7711_03359</name>
</gene>
<dbReference type="CDD" id="cd12108">
    <property type="entry name" value="Hr-like"/>
    <property type="match status" value="1"/>
</dbReference>
<feature type="domain" description="Hemerythrin-like" evidence="2">
    <location>
        <begin position="47"/>
        <end position="175"/>
    </location>
</feature>
<dbReference type="InterPro" id="IPR012312">
    <property type="entry name" value="Hemerythrin-like"/>
</dbReference>